<feature type="region of interest" description="Disordered" evidence="9">
    <location>
        <begin position="259"/>
        <end position="295"/>
    </location>
</feature>
<dbReference type="InterPro" id="IPR000719">
    <property type="entry name" value="Prot_kinase_dom"/>
</dbReference>
<dbReference type="Pfam" id="PF00069">
    <property type="entry name" value="Pkinase"/>
    <property type="match status" value="2"/>
</dbReference>
<evidence type="ECO:0000256" key="2">
    <source>
        <dbReference type="ARBA" id="ARBA00022527"/>
    </source>
</evidence>
<dbReference type="PROSITE" id="PS51285">
    <property type="entry name" value="AGC_KINASE_CTER"/>
    <property type="match status" value="1"/>
</dbReference>
<dbReference type="InterPro" id="IPR050236">
    <property type="entry name" value="Ser_Thr_kinase_AGC"/>
</dbReference>
<keyword evidence="4" id="KW-0547">Nucleotide-binding</keyword>
<organism evidence="12 13">
    <name type="scientific">Neodothiora populina</name>
    <dbReference type="NCBI Taxonomy" id="2781224"/>
    <lineage>
        <taxon>Eukaryota</taxon>
        <taxon>Fungi</taxon>
        <taxon>Dikarya</taxon>
        <taxon>Ascomycota</taxon>
        <taxon>Pezizomycotina</taxon>
        <taxon>Dothideomycetes</taxon>
        <taxon>Dothideomycetidae</taxon>
        <taxon>Dothideales</taxon>
        <taxon>Dothioraceae</taxon>
        <taxon>Neodothiora</taxon>
    </lineage>
</organism>
<keyword evidence="3" id="KW-0808">Transferase</keyword>
<protein>
    <recommendedName>
        <fullName evidence="1">non-specific serine/threonine protein kinase</fullName>
        <ecNumber evidence="1">2.7.11.1</ecNumber>
    </recommendedName>
</protein>
<evidence type="ECO:0000256" key="6">
    <source>
        <dbReference type="ARBA" id="ARBA00022840"/>
    </source>
</evidence>
<dbReference type="PANTHER" id="PTHR24356:SF400">
    <property type="entry name" value="SERINE_THREONINE-PROTEIN KINASE CBK1"/>
    <property type="match status" value="1"/>
</dbReference>
<sequence>MSLNIEDRERAYQRWNQAESDHLRQIRVLKSTSLARHAAKGISIAGYESVRVLGKGSFGVVRLVREKPVVTPLSDPVKYASDGTLEGQQHETDLGIQSSYSKDVYAMKVIRKSEMLRSCQEGHLRAERDLLVASEGSRWVVPLIASFQDNTNLYLVMEYMVGGDFLGMLLREDMLDEWVTRWYIAEMILCIEEAHKMNWIHRDIKPDNFLISPSGHLKISDFGLAFDGHWSHSQSYYSGHRYTLLEKLGISVQGDEEDVEEAKCKDTRSTSKPTSTGKTGKRRNDADDGARREGLLNWRDRTERKRLAKSIVGTSQYMAPEVIQGREYDGRCDWWSIGIILYECLYGMTPFFCENRQRTKDNILNHRATLEFPDHERWSRPSSDSRRRLPPVGNVVIDLISSLLQAKEMRLSSRVYRVHDFRTGRRVGSAPALQGLIGRHVYPNGAEEIKAHPFFSGIPWDQMHLTRPPFIPNVREHQSITKYFEEEHDIVTDDSSSYTSMKDNVDSTASETQIKDFMGHHYDKWRAERRRREKAELGLHEYPDDQYEVLKDRMGHRFEHFRAQRILEVRRSQLNKGIDPDAALAATTNKKPKEMKRPRDKMLRDPDIAKVVMKLRKKGAFLGYTYRRPTPFPVDEAMCRGRVACSRPSIIPVKP</sequence>
<comment type="catalytic activity">
    <reaction evidence="8">
        <text>L-seryl-[protein] + ATP = O-phospho-L-seryl-[protein] + ADP + H(+)</text>
        <dbReference type="Rhea" id="RHEA:17989"/>
        <dbReference type="Rhea" id="RHEA-COMP:9863"/>
        <dbReference type="Rhea" id="RHEA-COMP:11604"/>
        <dbReference type="ChEBI" id="CHEBI:15378"/>
        <dbReference type="ChEBI" id="CHEBI:29999"/>
        <dbReference type="ChEBI" id="CHEBI:30616"/>
        <dbReference type="ChEBI" id="CHEBI:83421"/>
        <dbReference type="ChEBI" id="CHEBI:456216"/>
        <dbReference type="EC" id="2.7.11.1"/>
    </reaction>
</comment>
<dbReference type="GeneID" id="95974841"/>
<evidence type="ECO:0000256" key="7">
    <source>
        <dbReference type="ARBA" id="ARBA00047899"/>
    </source>
</evidence>
<dbReference type="EC" id="2.7.11.1" evidence="1"/>
<keyword evidence="2" id="KW-0723">Serine/threonine-protein kinase</keyword>
<feature type="domain" description="AGC-kinase C-terminal" evidence="11">
    <location>
        <begin position="456"/>
        <end position="532"/>
    </location>
</feature>
<evidence type="ECO:0000256" key="3">
    <source>
        <dbReference type="ARBA" id="ARBA00022679"/>
    </source>
</evidence>
<proteinExistence type="predicted"/>
<evidence type="ECO:0000256" key="8">
    <source>
        <dbReference type="ARBA" id="ARBA00048679"/>
    </source>
</evidence>
<evidence type="ECO:0000256" key="4">
    <source>
        <dbReference type="ARBA" id="ARBA00022741"/>
    </source>
</evidence>
<evidence type="ECO:0000313" key="13">
    <source>
        <dbReference type="Proteomes" id="UP001562354"/>
    </source>
</evidence>
<feature type="compositionally biased region" description="Basic and acidic residues" evidence="9">
    <location>
        <begin position="282"/>
        <end position="295"/>
    </location>
</feature>
<dbReference type="SMART" id="SM00220">
    <property type="entry name" value="S_TKc"/>
    <property type="match status" value="1"/>
</dbReference>
<evidence type="ECO:0000256" key="1">
    <source>
        <dbReference type="ARBA" id="ARBA00012513"/>
    </source>
</evidence>
<evidence type="ECO:0000256" key="9">
    <source>
        <dbReference type="SAM" id="MobiDB-lite"/>
    </source>
</evidence>
<dbReference type="Gene3D" id="1.10.510.10">
    <property type="entry name" value="Transferase(Phosphotransferase) domain 1"/>
    <property type="match status" value="1"/>
</dbReference>
<keyword evidence="6" id="KW-0067">ATP-binding</keyword>
<evidence type="ECO:0000259" key="11">
    <source>
        <dbReference type="PROSITE" id="PS51285"/>
    </source>
</evidence>
<keyword evidence="5" id="KW-0418">Kinase</keyword>
<accession>A0ABR3PMX9</accession>
<dbReference type="PROSITE" id="PS50011">
    <property type="entry name" value="PROTEIN_KINASE_DOM"/>
    <property type="match status" value="1"/>
</dbReference>
<feature type="domain" description="Protein kinase" evidence="10">
    <location>
        <begin position="47"/>
        <end position="422"/>
    </location>
</feature>
<dbReference type="InterPro" id="IPR011009">
    <property type="entry name" value="Kinase-like_dom_sf"/>
</dbReference>
<evidence type="ECO:0000313" key="12">
    <source>
        <dbReference type="EMBL" id="KAL1310911.1"/>
    </source>
</evidence>
<dbReference type="PANTHER" id="PTHR24356">
    <property type="entry name" value="SERINE/THREONINE-PROTEIN KINASE"/>
    <property type="match status" value="1"/>
</dbReference>
<dbReference type="Proteomes" id="UP001562354">
    <property type="component" value="Unassembled WGS sequence"/>
</dbReference>
<comment type="caution">
    <text evidence="12">The sequence shown here is derived from an EMBL/GenBank/DDBJ whole genome shotgun (WGS) entry which is preliminary data.</text>
</comment>
<keyword evidence="13" id="KW-1185">Reference proteome</keyword>
<evidence type="ECO:0000259" key="10">
    <source>
        <dbReference type="PROSITE" id="PS50011"/>
    </source>
</evidence>
<comment type="catalytic activity">
    <reaction evidence="7">
        <text>L-threonyl-[protein] + ATP = O-phospho-L-threonyl-[protein] + ADP + H(+)</text>
        <dbReference type="Rhea" id="RHEA:46608"/>
        <dbReference type="Rhea" id="RHEA-COMP:11060"/>
        <dbReference type="Rhea" id="RHEA-COMP:11605"/>
        <dbReference type="ChEBI" id="CHEBI:15378"/>
        <dbReference type="ChEBI" id="CHEBI:30013"/>
        <dbReference type="ChEBI" id="CHEBI:30616"/>
        <dbReference type="ChEBI" id="CHEBI:61977"/>
        <dbReference type="ChEBI" id="CHEBI:456216"/>
        <dbReference type="EC" id="2.7.11.1"/>
    </reaction>
</comment>
<reference evidence="12 13" key="1">
    <citation type="submission" date="2024-07" db="EMBL/GenBank/DDBJ databases">
        <title>Draft sequence of the Neodothiora populina.</title>
        <authorList>
            <person name="Drown D.D."/>
            <person name="Schuette U.S."/>
            <person name="Buechlein A.B."/>
            <person name="Rusch D.R."/>
            <person name="Winton L.W."/>
            <person name="Adams G.A."/>
        </authorList>
    </citation>
    <scope>NUCLEOTIDE SEQUENCE [LARGE SCALE GENOMIC DNA]</scope>
    <source>
        <strain evidence="12 13">CPC 39397</strain>
    </source>
</reference>
<dbReference type="Gene3D" id="3.30.200.20">
    <property type="entry name" value="Phosphorylase Kinase, domain 1"/>
    <property type="match status" value="1"/>
</dbReference>
<dbReference type="InterPro" id="IPR000961">
    <property type="entry name" value="AGC-kinase_C"/>
</dbReference>
<dbReference type="SUPFAM" id="SSF56112">
    <property type="entry name" value="Protein kinase-like (PK-like)"/>
    <property type="match status" value="1"/>
</dbReference>
<dbReference type="RefSeq" id="XP_069203760.1">
    <property type="nucleotide sequence ID" value="XM_069340291.1"/>
</dbReference>
<evidence type="ECO:0000256" key="5">
    <source>
        <dbReference type="ARBA" id="ARBA00022777"/>
    </source>
</evidence>
<gene>
    <name evidence="12" type="ORF">AAFC00_001138</name>
</gene>
<name>A0ABR3PMX9_9PEZI</name>
<dbReference type="EMBL" id="JBFMKM010000003">
    <property type="protein sequence ID" value="KAL1310911.1"/>
    <property type="molecule type" value="Genomic_DNA"/>
</dbReference>